<reference evidence="1 2" key="1">
    <citation type="submission" date="2024-02" db="EMBL/GenBank/DDBJ databases">
        <authorList>
            <person name="Daric V."/>
            <person name="Darras S."/>
        </authorList>
    </citation>
    <scope>NUCLEOTIDE SEQUENCE [LARGE SCALE GENOMIC DNA]</scope>
</reference>
<comment type="caution">
    <text evidence="1">The sequence shown here is derived from an EMBL/GenBank/DDBJ whole genome shotgun (WGS) entry which is preliminary data.</text>
</comment>
<protein>
    <recommendedName>
        <fullName evidence="3">Histone H2A/H2B/H3 domain-containing protein</fullName>
    </recommendedName>
</protein>
<evidence type="ECO:0000313" key="1">
    <source>
        <dbReference type="EMBL" id="CAK8673369.1"/>
    </source>
</evidence>
<keyword evidence="2" id="KW-1185">Reference proteome</keyword>
<gene>
    <name evidence="1" type="ORF">CVLEPA_LOCUS3165</name>
</gene>
<evidence type="ECO:0000313" key="2">
    <source>
        <dbReference type="Proteomes" id="UP001642483"/>
    </source>
</evidence>
<organism evidence="1 2">
    <name type="scientific">Clavelina lepadiformis</name>
    <name type="common">Light-bulb sea squirt</name>
    <name type="synonym">Ascidia lepadiformis</name>
    <dbReference type="NCBI Taxonomy" id="159417"/>
    <lineage>
        <taxon>Eukaryota</taxon>
        <taxon>Metazoa</taxon>
        <taxon>Chordata</taxon>
        <taxon>Tunicata</taxon>
        <taxon>Ascidiacea</taxon>
        <taxon>Aplousobranchia</taxon>
        <taxon>Clavelinidae</taxon>
        <taxon>Clavelina</taxon>
    </lineage>
</organism>
<sequence length="102" mass="11370">MSILHLNCASRPKLNLNSQRSISVTSGYISCDVLQLIVKILHESYPLQTMAASCAIEAIEFAAVNISILDEVVYHAGQNIAHKSPNRMRQKVHQHVNCFTTH</sequence>
<evidence type="ECO:0008006" key="3">
    <source>
        <dbReference type="Google" id="ProtNLM"/>
    </source>
</evidence>
<proteinExistence type="predicted"/>
<accession>A0ABP0F4L8</accession>
<dbReference type="Proteomes" id="UP001642483">
    <property type="component" value="Unassembled WGS sequence"/>
</dbReference>
<name>A0ABP0F4L8_CLALP</name>
<dbReference type="EMBL" id="CAWYQH010000002">
    <property type="protein sequence ID" value="CAK8673369.1"/>
    <property type="molecule type" value="Genomic_DNA"/>
</dbReference>